<evidence type="ECO:0000313" key="2">
    <source>
        <dbReference type="Proteomes" id="UP000240317"/>
    </source>
</evidence>
<name>A0A2T3W7Z8_9DEIO</name>
<protein>
    <recommendedName>
        <fullName evidence="3">Nitrogen fixation protein</fullName>
    </recommendedName>
</protein>
<evidence type="ECO:0008006" key="3">
    <source>
        <dbReference type="Google" id="ProtNLM"/>
    </source>
</evidence>
<reference evidence="1 2" key="1">
    <citation type="submission" date="2018-03" db="EMBL/GenBank/DDBJ databases">
        <title>Draft genome of Deinococcus sp. OD32.</title>
        <authorList>
            <person name="Wang X.-P."/>
            <person name="Du Z.-J."/>
        </authorList>
    </citation>
    <scope>NUCLEOTIDE SEQUENCE [LARGE SCALE GENOMIC DNA]</scope>
    <source>
        <strain evidence="1 2">OD32</strain>
    </source>
</reference>
<dbReference type="Proteomes" id="UP000240317">
    <property type="component" value="Unassembled WGS sequence"/>
</dbReference>
<gene>
    <name evidence="1" type="ORF">C8263_09670</name>
</gene>
<dbReference type="EMBL" id="PYSV01000008">
    <property type="protein sequence ID" value="PTA67982.1"/>
    <property type="molecule type" value="Genomic_DNA"/>
</dbReference>
<comment type="caution">
    <text evidence="1">The sequence shown here is derived from an EMBL/GenBank/DDBJ whole genome shotgun (WGS) entry which is preliminary data.</text>
</comment>
<sequence length="136" mass="13857">MAALPRGAPLCPSSTCAEGHLLIGVVGSGGLIQLLPDALPVDAGFVDTAHKGRAPEKRFRFASPCQAAGCAQWTGQRCGVIDSVLAVVPLQAEAELPGCSIRGRCRWFAQSGAGACQGCAYVVTDLGTTAAHPALI</sequence>
<dbReference type="OrthoDB" id="571920at2"/>
<keyword evidence="2" id="KW-1185">Reference proteome</keyword>
<evidence type="ECO:0000313" key="1">
    <source>
        <dbReference type="EMBL" id="PTA67982.1"/>
    </source>
</evidence>
<organism evidence="1 2">
    <name type="scientific">Deinococcus arcticus</name>
    <dbReference type="NCBI Taxonomy" id="2136176"/>
    <lineage>
        <taxon>Bacteria</taxon>
        <taxon>Thermotogati</taxon>
        <taxon>Deinococcota</taxon>
        <taxon>Deinococci</taxon>
        <taxon>Deinococcales</taxon>
        <taxon>Deinococcaceae</taxon>
        <taxon>Deinococcus</taxon>
    </lineage>
</organism>
<proteinExistence type="predicted"/>
<dbReference type="AlphaFoldDB" id="A0A2T3W7Z8"/>
<accession>A0A2T3W7Z8</accession>
<dbReference type="RefSeq" id="WP_107137920.1">
    <property type="nucleotide sequence ID" value="NZ_PYSV01000008.1"/>
</dbReference>